<dbReference type="STRING" id="4533.J3MNV8"/>
<protein>
    <submittedName>
        <fullName evidence="1">Uncharacterized protein</fullName>
    </submittedName>
</protein>
<dbReference type="OMA" id="LMISSCE"/>
<dbReference type="AlphaFoldDB" id="J3MNV8"/>
<sequence length="210" mass="23277">MTGNLRGDCSTRSKKRKKACKNSGNTRKLHVDKFFEEGFGNLRSSGQGAWSELSKVAVSNLSKSVVSLASFDGATMHCACTGIVIRNEKFGMSYLTSASLIRSFDDDSKIMPFVAIEVHLPKNQVTYGWFTDYDLQYNIVVIETTYYPGLQAINFEHQLQFESHNKVVAVGRCFKSGKLMATSGMLTDDPSGVYCKELMISSCEITMVPC</sequence>
<dbReference type="Gramene" id="OB07G30900.1">
    <property type="protein sequence ID" value="OB07G30900.1"/>
    <property type="gene ID" value="OB07G30900"/>
</dbReference>
<dbReference type="EnsemblPlants" id="OB07G30900.1">
    <property type="protein sequence ID" value="OB07G30900.1"/>
    <property type="gene ID" value="OB07G30900"/>
</dbReference>
<reference evidence="1" key="1">
    <citation type="journal article" date="2013" name="Nat. Commun.">
        <title>Whole-genome sequencing of Oryza brachyantha reveals mechanisms underlying Oryza genome evolution.</title>
        <authorList>
            <person name="Chen J."/>
            <person name="Huang Q."/>
            <person name="Gao D."/>
            <person name="Wang J."/>
            <person name="Lang Y."/>
            <person name="Liu T."/>
            <person name="Li B."/>
            <person name="Bai Z."/>
            <person name="Luis Goicoechea J."/>
            <person name="Liang C."/>
            <person name="Chen C."/>
            <person name="Zhang W."/>
            <person name="Sun S."/>
            <person name="Liao Y."/>
            <person name="Zhang X."/>
            <person name="Yang L."/>
            <person name="Song C."/>
            <person name="Wang M."/>
            <person name="Shi J."/>
            <person name="Liu G."/>
            <person name="Liu J."/>
            <person name="Zhou H."/>
            <person name="Zhou W."/>
            <person name="Yu Q."/>
            <person name="An N."/>
            <person name="Chen Y."/>
            <person name="Cai Q."/>
            <person name="Wang B."/>
            <person name="Liu B."/>
            <person name="Min J."/>
            <person name="Huang Y."/>
            <person name="Wu H."/>
            <person name="Li Z."/>
            <person name="Zhang Y."/>
            <person name="Yin Y."/>
            <person name="Song W."/>
            <person name="Jiang J."/>
            <person name="Jackson S.A."/>
            <person name="Wing R.A."/>
            <person name="Wang J."/>
            <person name="Chen M."/>
        </authorList>
    </citation>
    <scope>NUCLEOTIDE SEQUENCE [LARGE SCALE GENOMIC DNA]</scope>
    <source>
        <strain evidence="1">cv. IRGC 101232</strain>
    </source>
</reference>
<evidence type="ECO:0000313" key="1">
    <source>
        <dbReference type="EnsemblPlants" id="OB07G30900.1"/>
    </source>
</evidence>
<dbReference type="InterPro" id="IPR009003">
    <property type="entry name" value="Peptidase_S1_PA"/>
</dbReference>
<dbReference type="Proteomes" id="UP000006038">
    <property type="component" value="Chromosome 7"/>
</dbReference>
<accession>J3MNV8</accession>
<dbReference type="HOGENOM" id="CLU_022970_1_1_1"/>
<dbReference type="SUPFAM" id="SSF50494">
    <property type="entry name" value="Trypsin-like serine proteases"/>
    <property type="match status" value="1"/>
</dbReference>
<organism evidence="1">
    <name type="scientific">Oryza brachyantha</name>
    <name type="common">malo sina</name>
    <dbReference type="NCBI Taxonomy" id="4533"/>
    <lineage>
        <taxon>Eukaryota</taxon>
        <taxon>Viridiplantae</taxon>
        <taxon>Streptophyta</taxon>
        <taxon>Embryophyta</taxon>
        <taxon>Tracheophyta</taxon>
        <taxon>Spermatophyta</taxon>
        <taxon>Magnoliopsida</taxon>
        <taxon>Liliopsida</taxon>
        <taxon>Poales</taxon>
        <taxon>Poaceae</taxon>
        <taxon>BOP clade</taxon>
        <taxon>Oryzoideae</taxon>
        <taxon>Oryzeae</taxon>
        <taxon>Oryzinae</taxon>
        <taxon>Oryza</taxon>
    </lineage>
</organism>
<proteinExistence type="predicted"/>
<name>J3MNV8_ORYBR</name>
<dbReference type="PANTHER" id="PTHR18868">
    <property type="entry name" value="OS07G0665300 PROTEIN-RELATED"/>
    <property type="match status" value="1"/>
</dbReference>
<evidence type="ECO:0000313" key="2">
    <source>
        <dbReference type="Proteomes" id="UP000006038"/>
    </source>
</evidence>
<dbReference type="eggNOG" id="KOG1320">
    <property type="taxonomic scope" value="Eukaryota"/>
</dbReference>
<dbReference type="PANTHER" id="PTHR18868:SF37">
    <property type="entry name" value="OS07G0665300 PROTEIN"/>
    <property type="match status" value="1"/>
</dbReference>
<reference evidence="1" key="2">
    <citation type="submission" date="2013-04" db="UniProtKB">
        <authorList>
            <consortium name="EnsemblPlants"/>
        </authorList>
    </citation>
    <scope>IDENTIFICATION</scope>
</reference>
<keyword evidence="2" id="KW-1185">Reference proteome</keyword>